<keyword evidence="4" id="KW-1185">Reference proteome</keyword>
<name>A0AAD8Y9U2_9STRA</name>
<sequence>MEYLPTANPIEGLAPLFPNGIESYDGREYVPYREPSLVKSVPAFPPYTRMARHRSFYLWWTNEFRHWWKSSRLLVRIGGLYVYSFDPTVAPNILLLDPEKRKTIKKLFKFAKKLGQGGQLRVFVKTVKPFTRSMRLLVGGWRWFEAAPCRRIEVGVEETMAFIGNRVSRFVARGGTDLLGLEIILPLQRVLFRGDYLPYPEAYHPIAVCVCLGILRAVSPFAASFQGSRVGRVLTRRFFSSAKNRWLPVQRIGDLNLRSDDCQEKDEANQTADLVIIARRVATALGKVQTSGDSNGDDDGEKEVVRQYEALKDEGFAQCGAGSGGYAVYQFRFKSTTILLHVTPYGPSITDVMPFYLVLEFETSVDIREQMWANSFAPISSIQLQGPQVLEGYAYQGAFFSPHHFAELKTMYDKQLLAYEAACKKLPIVAKNTRRGGPPRDLPTLKSFLEAGKRSRKRKQNIREFNELQKVVRSVAKEILALMKKEKKMGDGGNRLAPKGVILYFEGLDCSGKSSTGGLVQAALEESGYEVGMRQYNRPPTAEQRMRPWMDRFDVPGSSSFLDLSQTQDEDGEHIGLVWDRGPAGDFVYGNLHELSPEDKKKRYDEFIAFDKECREKDILFLKLFFVTNRDSIAKTLGKRLAQKKMARDLTTWLQACRSRGEVDDVSFEGLEAISAHIDPTDFIAFNQYERNLRIFSNFVMNTDSDENPWVVVNTGDRYAARKALMSSFRDHLKEFQSRGQRCSPCLGNKPSVSSAKTEAIGVDEMMKKKFKSSWRHSVIAWITLLALLVLAGTYGENTNWDRAWIVGPTKYNISALLEGGNDDEVANYKPVVDDVKMAKADKELPTIDVDDGSGKEAKAAKEPQLKKGADAADEESDKKGKAGK</sequence>
<keyword evidence="2" id="KW-0812">Transmembrane</keyword>
<dbReference type="AlphaFoldDB" id="A0AAD8Y9U2"/>
<accession>A0AAD8Y9U2</accession>
<dbReference type="InterPro" id="IPR027417">
    <property type="entry name" value="P-loop_NTPase"/>
</dbReference>
<evidence type="ECO:0000256" key="1">
    <source>
        <dbReference type="SAM" id="MobiDB-lite"/>
    </source>
</evidence>
<feature type="region of interest" description="Disordered" evidence="1">
    <location>
        <begin position="844"/>
        <end position="885"/>
    </location>
</feature>
<keyword evidence="2" id="KW-0472">Membrane</keyword>
<dbReference type="EMBL" id="JATAAI010000011">
    <property type="protein sequence ID" value="KAK1742298.1"/>
    <property type="molecule type" value="Genomic_DNA"/>
</dbReference>
<dbReference type="Proteomes" id="UP001224775">
    <property type="component" value="Unassembled WGS sequence"/>
</dbReference>
<evidence type="ECO:0000313" key="3">
    <source>
        <dbReference type="EMBL" id="KAK1742298.1"/>
    </source>
</evidence>
<keyword evidence="2" id="KW-1133">Transmembrane helix</keyword>
<protein>
    <submittedName>
        <fullName evidence="3">Uncharacterized protein</fullName>
    </submittedName>
</protein>
<comment type="caution">
    <text evidence="3">The sequence shown here is derived from an EMBL/GenBank/DDBJ whole genome shotgun (WGS) entry which is preliminary data.</text>
</comment>
<proteinExistence type="predicted"/>
<evidence type="ECO:0000256" key="2">
    <source>
        <dbReference type="SAM" id="Phobius"/>
    </source>
</evidence>
<gene>
    <name evidence="3" type="ORF">QTG54_006863</name>
</gene>
<reference evidence="3" key="1">
    <citation type="submission" date="2023-06" db="EMBL/GenBank/DDBJ databases">
        <title>Survivors Of The Sea: Transcriptome response of Skeletonema marinoi to long-term dormancy.</title>
        <authorList>
            <person name="Pinder M.I.M."/>
            <person name="Kourtchenko O."/>
            <person name="Robertson E.K."/>
            <person name="Larsson T."/>
            <person name="Maumus F."/>
            <person name="Osuna-Cruz C.M."/>
            <person name="Vancaester E."/>
            <person name="Stenow R."/>
            <person name="Vandepoele K."/>
            <person name="Ploug H."/>
            <person name="Bruchert V."/>
            <person name="Godhe A."/>
            <person name="Topel M."/>
        </authorList>
    </citation>
    <scope>NUCLEOTIDE SEQUENCE</scope>
    <source>
        <strain evidence="3">R05AC</strain>
    </source>
</reference>
<dbReference type="Gene3D" id="3.40.50.300">
    <property type="entry name" value="P-loop containing nucleotide triphosphate hydrolases"/>
    <property type="match status" value="1"/>
</dbReference>
<organism evidence="3 4">
    <name type="scientific">Skeletonema marinoi</name>
    <dbReference type="NCBI Taxonomy" id="267567"/>
    <lineage>
        <taxon>Eukaryota</taxon>
        <taxon>Sar</taxon>
        <taxon>Stramenopiles</taxon>
        <taxon>Ochrophyta</taxon>
        <taxon>Bacillariophyta</taxon>
        <taxon>Coscinodiscophyceae</taxon>
        <taxon>Thalassiosirophycidae</taxon>
        <taxon>Thalassiosirales</taxon>
        <taxon>Skeletonemataceae</taxon>
        <taxon>Skeletonema</taxon>
        <taxon>Skeletonema marinoi-dohrnii complex</taxon>
    </lineage>
</organism>
<evidence type="ECO:0000313" key="4">
    <source>
        <dbReference type="Proteomes" id="UP001224775"/>
    </source>
</evidence>
<feature type="compositionally biased region" description="Basic and acidic residues" evidence="1">
    <location>
        <begin position="853"/>
        <end position="885"/>
    </location>
</feature>
<feature type="transmembrane region" description="Helical" evidence="2">
    <location>
        <begin position="775"/>
        <end position="795"/>
    </location>
</feature>